<evidence type="ECO:0000256" key="1">
    <source>
        <dbReference type="SAM" id="MobiDB-lite"/>
    </source>
</evidence>
<keyword evidence="3" id="KW-1185">Reference proteome</keyword>
<dbReference type="RefSeq" id="XP_033587725.1">
    <property type="nucleotide sequence ID" value="XM_033729935.1"/>
</dbReference>
<sequence>MAPHFNEHQPYFPSNDPDAFDHDQDDPTNTDPAERMIHRAFRQQAAEQRAREERQRQRRALDPDAEEDEEDYEEAARLGGGRTPLQGIRRHFTSFGNRRADDESPLLNGVGEEEALAGLPRLGELDTDGPSLVDEVDDEIALRNLPPLGEGVGDETPMVNGIDGTADAIDTSRPGTLDAVPRAINIAREAPVPNNTPLTGIRANPPIRAPVVVPPRFHGSPVVRGTNGLTESEYVHHEAVTPFPTGRFLTPSPPPSRESPGLVMADVRRGPITNGVPADGADDHESPEPPRGRTGSREDPIILRDTPEHILAPVPISPRDAGARGYPIVAEPETPAATTATAPIPPIDPEALLAGCPPELDVLSPAQTAITGIQLAPSPSPPHPANVLDDAIFYIPPRRTRSINDHLRSGVPDETYRRRPIYCPRPSVAHSGTPALPAGEAEAESVRQQATQPPETVQREMSTARRDTMGDIDVRMEDDKRDDVGEGLGAGDREMEA</sequence>
<dbReference type="GeneID" id="54470937"/>
<gene>
    <name evidence="2" type="ORF">BDY17DRAFT_183585</name>
</gene>
<dbReference type="EMBL" id="MU001638">
    <property type="protein sequence ID" value="KAF2481155.1"/>
    <property type="molecule type" value="Genomic_DNA"/>
</dbReference>
<feature type="compositionally biased region" description="Polar residues" evidence="1">
    <location>
        <begin position="446"/>
        <end position="461"/>
    </location>
</feature>
<dbReference type="AlphaFoldDB" id="A0A6A6PML0"/>
<feature type="compositionally biased region" description="Basic and acidic residues" evidence="1">
    <location>
        <begin position="281"/>
        <end position="300"/>
    </location>
</feature>
<organism evidence="2 3">
    <name type="scientific">Neohortaea acidophila</name>
    <dbReference type="NCBI Taxonomy" id="245834"/>
    <lineage>
        <taxon>Eukaryota</taxon>
        <taxon>Fungi</taxon>
        <taxon>Dikarya</taxon>
        <taxon>Ascomycota</taxon>
        <taxon>Pezizomycotina</taxon>
        <taxon>Dothideomycetes</taxon>
        <taxon>Dothideomycetidae</taxon>
        <taxon>Mycosphaerellales</taxon>
        <taxon>Teratosphaeriaceae</taxon>
        <taxon>Neohortaea</taxon>
    </lineage>
</organism>
<name>A0A6A6PML0_9PEZI</name>
<evidence type="ECO:0000313" key="3">
    <source>
        <dbReference type="Proteomes" id="UP000799767"/>
    </source>
</evidence>
<proteinExistence type="predicted"/>
<feature type="compositionally biased region" description="Basic and acidic residues" evidence="1">
    <location>
        <begin position="48"/>
        <end position="62"/>
    </location>
</feature>
<feature type="region of interest" description="Disordered" evidence="1">
    <location>
        <begin position="423"/>
        <end position="497"/>
    </location>
</feature>
<protein>
    <submittedName>
        <fullName evidence="2">Uncharacterized protein</fullName>
    </submittedName>
</protein>
<feature type="compositionally biased region" description="Acidic residues" evidence="1">
    <location>
        <begin position="63"/>
        <end position="73"/>
    </location>
</feature>
<accession>A0A6A6PML0</accession>
<feature type="region of interest" description="Disordered" evidence="1">
    <location>
        <begin position="269"/>
        <end position="300"/>
    </location>
</feature>
<feature type="compositionally biased region" description="Basic and acidic residues" evidence="1">
    <location>
        <begin position="462"/>
        <end position="484"/>
    </location>
</feature>
<evidence type="ECO:0000313" key="2">
    <source>
        <dbReference type="EMBL" id="KAF2481155.1"/>
    </source>
</evidence>
<dbReference type="Proteomes" id="UP000799767">
    <property type="component" value="Unassembled WGS sequence"/>
</dbReference>
<reference evidence="2" key="1">
    <citation type="journal article" date="2020" name="Stud. Mycol.">
        <title>101 Dothideomycetes genomes: a test case for predicting lifestyles and emergence of pathogens.</title>
        <authorList>
            <person name="Haridas S."/>
            <person name="Albert R."/>
            <person name="Binder M."/>
            <person name="Bloem J."/>
            <person name="Labutti K."/>
            <person name="Salamov A."/>
            <person name="Andreopoulos B."/>
            <person name="Baker S."/>
            <person name="Barry K."/>
            <person name="Bills G."/>
            <person name="Bluhm B."/>
            <person name="Cannon C."/>
            <person name="Castanera R."/>
            <person name="Culley D."/>
            <person name="Daum C."/>
            <person name="Ezra D."/>
            <person name="Gonzalez J."/>
            <person name="Henrissat B."/>
            <person name="Kuo A."/>
            <person name="Liang C."/>
            <person name="Lipzen A."/>
            <person name="Lutzoni F."/>
            <person name="Magnuson J."/>
            <person name="Mondo S."/>
            <person name="Nolan M."/>
            <person name="Ohm R."/>
            <person name="Pangilinan J."/>
            <person name="Park H.-J."/>
            <person name="Ramirez L."/>
            <person name="Alfaro M."/>
            <person name="Sun H."/>
            <person name="Tritt A."/>
            <person name="Yoshinaga Y."/>
            <person name="Zwiers L.-H."/>
            <person name="Turgeon B."/>
            <person name="Goodwin S."/>
            <person name="Spatafora J."/>
            <person name="Crous P."/>
            <person name="Grigoriev I."/>
        </authorList>
    </citation>
    <scope>NUCLEOTIDE SEQUENCE</scope>
    <source>
        <strain evidence="2">CBS 113389</strain>
    </source>
</reference>
<feature type="region of interest" description="Disordered" evidence="1">
    <location>
        <begin position="1"/>
        <end position="88"/>
    </location>
</feature>
<feature type="region of interest" description="Disordered" evidence="1">
    <location>
        <begin position="145"/>
        <end position="176"/>
    </location>
</feature>